<accession>A0A7S3WWY1</accession>
<sequence length="255" mass="27130">MPSPRRGRCVSPPLVITRRRAMDSLPLTTAQQPVQGGAKRFVGFGLTLCAGALLGAAVSRSAAPAQQKSDTSHAGVTPIPSLGGALEQIPTGIGSDLNEGFKANPFYFDPHLRDHVKLSVTPSNTGCGEGGKQLIKPFYINSAKGDAKTFQWCVDGTCHLSLEMGGDTLHNDVGFLKLRGCPLHEGYTVPYLRVMKVLLASYDKMHMGWGACGEAETSCEVGPDVSMSPGDCKTLTHPSKPSMKYDVCYDGPGVY</sequence>
<gene>
    <name evidence="1" type="ORF">EHUX00137_LOCUS37067</name>
</gene>
<protein>
    <submittedName>
        <fullName evidence="1">Uncharacterized protein</fullName>
    </submittedName>
</protein>
<proteinExistence type="predicted"/>
<reference evidence="1" key="1">
    <citation type="submission" date="2021-01" db="EMBL/GenBank/DDBJ databases">
        <authorList>
            <person name="Corre E."/>
            <person name="Pelletier E."/>
            <person name="Niang G."/>
            <person name="Scheremetjew M."/>
            <person name="Finn R."/>
            <person name="Kale V."/>
            <person name="Holt S."/>
            <person name="Cochrane G."/>
            <person name="Meng A."/>
            <person name="Brown T."/>
            <person name="Cohen L."/>
        </authorList>
    </citation>
    <scope>NUCLEOTIDE SEQUENCE</scope>
    <source>
        <strain evidence="1">379</strain>
    </source>
</reference>
<dbReference type="EMBL" id="HBIR01047436">
    <property type="protein sequence ID" value="CAE0581955.1"/>
    <property type="molecule type" value="Transcribed_RNA"/>
</dbReference>
<name>A0A7S3WWY1_EMIHU</name>
<dbReference type="AlphaFoldDB" id="A0A7S3WWY1"/>
<organism evidence="1">
    <name type="scientific">Emiliania huxleyi</name>
    <name type="common">Coccolithophore</name>
    <name type="synonym">Pontosphaera huxleyi</name>
    <dbReference type="NCBI Taxonomy" id="2903"/>
    <lineage>
        <taxon>Eukaryota</taxon>
        <taxon>Haptista</taxon>
        <taxon>Haptophyta</taxon>
        <taxon>Prymnesiophyceae</taxon>
        <taxon>Isochrysidales</taxon>
        <taxon>Noelaerhabdaceae</taxon>
        <taxon>Emiliania</taxon>
    </lineage>
</organism>
<evidence type="ECO:0000313" key="1">
    <source>
        <dbReference type="EMBL" id="CAE0581955.1"/>
    </source>
</evidence>